<evidence type="ECO:0000313" key="1">
    <source>
        <dbReference type="EMBL" id="MVT12116.1"/>
    </source>
</evidence>
<dbReference type="EMBL" id="WRXN01000019">
    <property type="protein sequence ID" value="MVT12116.1"/>
    <property type="molecule type" value="Genomic_DNA"/>
</dbReference>
<accession>A0A7K1UCS3</accession>
<dbReference type="Proteomes" id="UP000461730">
    <property type="component" value="Unassembled WGS sequence"/>
</dbReference>
<dbReference type="InterPro" id="IPR023902">
    <property type="entry name" value="Sporulation_SdpA"/>
</dbReference>
<protein>
    <submittedName>
        <fullName evidence="1">SdpA family antimicrobial peptide system protein</fullName>
    </submittedName>
</protein>
<evidence type="ECO:0000313" key="2">
    <source>
        <dbReference type="Proteomes" id="UP000461730"/>
    </source>
</evidence>
<keyword evidence="2" id="KW-1185">Reference proteome</keyword>
<dbReference type="Pfam" id="PF17418">
    <property type="entry name" value="SdpA"/>
    <property type="match status" value="1"/>
</dbReference>
<organism evidence="1 2">
    <name type="scientific">Chitinophaga tropicalis</name>
    <dbReference type="NCBI Taxonomy" id="2683588"/>
    <lineage>
        <taxon>Bacteria</taxon>
        <taxon>Pseudomonadati</taxon>
        <taxon>Bacteroidota</taxon>
        <taxon>Chitinophagia</taxon>
        <taxon>Chitinophagales</taxon>
        <taxon>Chitinophagaceae</taxon>
        <taxon>Chitinophaga</taxon>
    </lineage>
</organism>
<dbReference type="RefSeq" id="WP_157309535.1">
    <property type="nucleotide sequence ID" value="NZ_WRXN01000019.1"/>
</dbReference>
<proteinExistence type="predicted"/>
<dbReference type="NCBIfam" id="TIGR04034">
    <property type="entry name" value="export_SdpA"/>
    <property type="match status" value="1"/>
</dbReference>
<gene>
    <name evidence="1" type="ORF">GO493_27910</name>
</gene>
<sequence>MLRLVFLVTIFSVFLLIGYVMVGSLPGATITMSKLSKIQTVSIFPEGWAFFTKDPQEEDYLLFQADEQTGNFINVISPTSSPGNAFGLNRVSRLQSQELGSGIHHIRDSSWLDIKGDLTANTLLIRDMKPIAIPIRSQRPYFEGTYILQKIRPIPWAWAKSFNEKNRKSKICKIEFKKLPHKAG</sequence>
<name>A0A7K1UCS3_9BACT</name>
<reference evidence="1 2" key="1">
    <citation type="submission" date="2019-12" db="EMBL/GenBank/DDBJ databases">
        <title>Chitinophaga sp. strain ysch24 (GDMCC 1.1355), whole genome shotgun sequence.</title>
        <authorList>
            <person name="Zhang X."/>
        </authorList>
    </citation>
    <scope>NUCLEOTIDE SEQUENCE [LARGE SCALE GENOMIC DNA]</scope>
    <source>
        <strain evidence="2">ysch24</strain>
    </source>
</reference>
<comment type="caution">
    <text evidence="1">The sequence shown here is derived from an EMBL/GenBank/DDBJ whole genome shotgun (WGS) entry which is preliminary data.</text>
</comment>
<dbReference type="AlphaFoldDB" id="A0A7K1UCS3"/>